<dbReference type="OrthoDB" id="515081at2"/>
<evidence type="ECO:0000313" key="2">
    <source>
        <dbReference type="Proteomes" id="UP000245124"/>
    </source>
</evidence>
<evidence type="ECO:0000313" key="1">
    <source>
        <dbReference type="EMBL" id="GBG23098.1"/>
    </source>
</evidence>
<evidence type="ECO:0008006" key="3">
    <source>
        <dbReference type="Google" id="ProtNLM"/>
    </source>
</evidence>
<dbReference type="AlphaFoldDB" id="A0A2R5G068"/>
<dbReference type="Proteomes" id="UP000245124">
    <property type="component" value="Unassembled WGS sequence"/>
</dbReference>
<protein>
    <recommendedName>
        <fullName evidence="3">CopG family transcriptional regulator</fullName>
    </recommendedName>
</protein>
<reference evidence="1 2" key="1">
    <citation type="submission" date="2017-06" db="EMBL/GenBank/DDBJ databases">
        <title>Genome sequencing of cyanobaciteial culture collection at National Institute for Environmental Studies (NIES).</title>
        <authorList>
            <person name="Hirose Y."/>
            <person name="Shimura Y."/>
            <person name="Fujisawa T."/>
            <person name="Nakamura Y."/>
            <person name="Kawachi M."/>
        </authorList>
    </citation>
    <scope>NUCLEOTIDE SEQUENCE [LARGE SCALE GENOMIC DNA]</scope>
    <source>
        <strain evidence="1 2">NIES-4072</strain>
    </source>
</reference>
<gene>
    <name evidence="1" type="ORF">NIES4072_68100</name>
</gene>
<comment type="caution">
    <text evidence="1">The sequence shown here is derived from an EMBL/GenBank/DDBJ whole genome shotgun (WGS) entry which is preliminary data.</text>
</comment>
<name>A0A2R5G068_NOSCO</name>
<dbReference type="EMBL" id="BDUD01000002">
    <property type="protein sequence ID" value="GBG23098.1"/>
    <property type="molecule type" value="Genomic_DNA"/>
</dbReference>
<sequence length="84" mass="9682">MTKGTKASSDRVFIQIQVDQERKTKFANKVRSQGKTITDILISWIDDYIDESEKIDVTDLKKRIEALERKSYQQDSVIMGELSA</sequence>
<keyword evidence="2" id="KW-1185">Reference proteome</keyword>
<proteinExistence type="predicted"/>
<dbReference type="RefSeq" id="WP_109013054.1">
    <property type="nucleotide sequence ID" value="NZ_BDUD01000002.1"/>
</dbReference>
<accession>A0A2R5G068</accession>
<organism evidence="1 2">
    <name type="scientific">Nostoc commune NIES-4072</name>
    <dbReference type="NCBI Taxonomy" id="2005467"/>
    <lineage>
        <taxon>Bacteria</taxon>
        <taxon>Bacillati</taxon>
        <taxon>Cyanobacteriota</taxon>
        <taxon>Cyanophyceae</taxon>
        <taxon>Nostocales</taxon>
        <taxon>Nostocaceae</taxon>
        <taxon>Nostoc</taxon>
    </lineage>
</organism>